<dbReference type="GO" id="GO:0031012">
    <property type="term" value="C:extracellular matrix"/>
    <property type="evidence" value="ECO:0007669"/>
    <property type="project" value="TreeGrafter"/>
</dbReference>
<feature type="chain" id="PRO_5035923474" description="Ig-like domain-containing protein" evidence="4">
    <location>
        <begin position="35"/>
        <end position="789"/>
    </location>
</feature>
<proteinExistence type="predicted"/>
<name>A0A8S9Z724_9TREM</name>
<feature type="signal peptide" evidence="4">
    <location>
        <begin position="1"/>
        <end position="34"/>
    </location>
</feature>
<dbReference type="PANTHER" id="PTHR24373:SF370">
    <property type="entry name" value="FISH-LIPS, ISOFORM E"/>
    <property type="match status" value="1"/>
</dbReference>
<keyword evidence="7" id="KW-1185">Reference proteome</keyword>
<feature type="region of interest" description="Disordered" evidence="2">
    <location>
        <begin position="532"/>
        <end position="570"/>
    </location>
</feature>
<evidence type="ECO:0000313" key="6">
    <source>
        <dbReference type="EMBL" id="KAF7262454.1"/>
    </source>
</evidence>
<evidence type="ECO:0000256" key="4">
    <source>
        <dbReference type="SAM" id="SignalP"/>
    </source>
</evidence>
<keyword evidence="3" id="KW-0812">Transmembrane</keyword>
<dbReference type="Proteomes" id="UP000822476">
    <property type="component" value="Unassembled WGS sequence"/>
</dbReference>
<dbReference type="EMBL" id="JTDE01000060">
    <property type="protein sequence ID" value="KAF7262454.1"/>
    <property type="molecule type" value="Genomic_DNA"/>
</dbReference>
<dbReference type="PROSITE" id="PS50835">
    <property type="entry name" value="IG_LIKE"/>
    <property type="match status" value="1"/>
</dbReference>
<evidence type="ECO:0000256" key="3">
    <source>
        <dbReference type="SAM" id="Phobius"/>
    </source>
</evidence>
<dbReference type="Gene3D" id="3.80.10.10">
    <property type="entry name" value="Ribonuclease Inhibitor"/>
    <property type="match status" value="2"/>
</dbReference>
<dbReference type="InterPro" id="IPR007110">
    <property type="entry name" value="Ig-like_dom"/>
</dbReference>
<feature type="region of interest" description="Disordered" evidence="2">
    <location>
        <begin position="768"/>
        <end position="789"/>
    </location>
</feature>
<feature type="domain" description="Ig-like" evidence="5">
    <location>
        <begin position="324"/>
        <end position="431"/>
    </location>
</feature>
<keyword evidence="3" id="KW-1133">Transmembrane helix</keyword>
<evidence type="ECO:0000256" key="1">
    <source>
        <dbReference type="ARBA" id="ARBA00022729"/>
    </source>
</evidence>
<sequence length="789" mass="87427">MANSLRNPSQLIRLPLLSLFSYTLLMVTIIPGNTISPECPSECQCVSNRMNCEQPGLKRLPAPYMPTLEYLLVENQTFESTHLGPSELIMYRTPDYGGQVRLRSLHIRHCNIRTIGRTAFETLGSRLEMLDLSGNPLKHIGDYAFSGLGQLTLILDKITQPIFDDHTFSGVSKVKSLIMRHSKLTTLPYTPLLQLATDGKLDRLLLKGNEFRSIDSKYERIFESLQDFEINENPWHCDCQLTWLIRRYQSMTKIRVQRSRRSSTDRTHVINWEQEENQPKCASPPSLFGRNFSDLITDIEDVYARNVKQPSLYSSPTIIHCPPPQFERLDVDLRQYLTGIEFGSVQLTSNPVKPSMYLKCVMKGSNQLVVKWRYHDPGLGLTNILDSNTTQLRRNLPTEEQNSWLFRLDDIIQTESSMRIEKQQTSDTYSCLGEDVIGNVSAVIRIQWPSTPSAPTTPPKLDVLQSALNRSQATINPDWSPEVFISSQSVLHAPQFSLSQLLGAIAGTFLATLLLFFLIHRTLHCKVSPCHSRKPFSDQSKADTGCSAPTGVSPAGTSSSNTSSNAKLVSPQKTNEFYPASLSIHHIHPEALSLTANLMNAHAYHQFMNGNVQMGPHALPVGIPNPLLCQQPTSLSHHMHLVSVPSTNSTSTAAAYEPVAYSDANNVIYDVPWLIKHVNGLAHMGPHSAEQHVPLLFNTSQSTEESVAAVSSAAAVQPALSIPPPPSIPQPSLPTTPTSLTLNSTLSRTPSTATNLLALQSNYPLAQPNRIGTGGLSSPTGFQNHPFHN</sequence>
<dbReference type="OrthoDB" id="1394818at2759"/>
<feature type="transmembrane region" description="Helical" evidence="3">
    <location>
        <begin position="498"/>
        <end position="519"/>
    </location>
</feature>
<evidence type="ECO:0000256" key="2">
    <source>
        <dbReference type="SAM" id="MobiDB-lite"/>
    </source>
</evidence>
<gene>
    <name evidence="6" type="ORF">EG68_00269</name>
</gene>
<dbReference type="SUPFAM" id="SSF52058">
    <property type="entry name" value="L domain-like"/>
    <property type="match status" value="1"/>
</dbReference>
<dbReference type="AlphaFoldDB" id="A0A8S9Z724"/>
<keyword evidence="3" id="KW-0472">Membrane</keyword>
<organism evidence="6 7">
    <name type="scientific">Paragonimus skrjabini miyazakii</name>
    <dbReference type="NCBI Taxonomy" id="59628"/>
    <lineage>
        <taxon>Eukaryota</taxon>
        <taxon>Metazoa</taxon>
        <taxon>Spiralia</taxon>
        <taxon>Lophotrochozoa</taxon>
        <taxon>Platyhelminthes</taxon>
        <taxon>Trematoda</taxon>
        <taxon>Digenea</taxon>
        <taxon>Plagiorchiida</taxon>
        <taxon>Troglotremata</taxon>
        <taxon>Troglotrematidae</taxon>
        <taxon>Paragonimus</taxon>
    </lineage>
</organism>
<keyword evidence="1 4" id="KW-0732">Signal</keyword>
<comment type="caution">
    <text evidence="6">The sequence shown here is derived from an EMBL/GenBank/DDBJ whole genome shotgun (WGS) entry which is preliminary data.</text>
</comment>
<dbReference type="PANTHER" id="PTHR24373">
    <property type="entry name" value="SLIT RELATED LEUCINE-RICH REPEAT NEURONAL PROTEIN"/>
    <property type="match status" value="1"/>
</dbReference>
<dbReference type="Pfam" id="PF13855">
    <property type="entry name" value="LRR_8"/>
    <property type="match status" value="1"/>
</dbReference>
<dbReference type="PROSITE" id="PS51450">
    <property type="entry name" value="LRR"/>
    <property type="match status" value="1"/>
</dbReference>
<feature type="compositionally biased region" description="Pro residues" evidence="2">
    <location>
        <begin position="721"/>
        <end position="734"/>
    </location>
</feature>
<dbReference type="InterPro" id="IPR050328">
    <property type="entry name" value="Dev_Immune_Receptor"/>
</dbReference>
<dbReference type="InterPro" id="IPR001611">
    <property type="entry name" value="Leu-rich_rpt"/>
</dbReference>
<feature type="region of interest" description="Disordered" evidence="2">
    <location>
        <begin position="721"/>
        <end position="741"/>
    </location>
</feature>
<accession>A0A8S9Z724</accession>
<dbReference type="GO" id="GO:0005615">
    <property type="term" value="C:extracellular space"/>
    <property type="evidence" value="ECO:0007669"/>
    <property type="project" value="TreeGrafter"/>
</dbReference>
<evidence type="ECO:0000259" key="5">
    <source>
        <dbReference type="PROSITE" id="PS50835"/>
    </source>
</evidence>
<dbReference type="InterPro" id="IPR032675">
    <property type="entry name" value="LRR_dom_sf"/>
</dbReference>
<protein>
    <recommendedName>
        <fullName evidence="5">Ig-like domain-containing protein</fullName>
    </recommendedName>
</protein>
<evidence type="ECO:0000313" key="7">
    <source>
        <dbReference type="Proteomes" id="UP000822476"/>
    </source>
</evidence>
<reference evidence="6" key="1">
    <citation type="submission" date="2019-07" db="EMBL/GenBank/DDBJ databases">
        <title>Annotation for the trematode Paragonimus miyazaki's.</title>
        <authorList>
            <person name="Choi Y.-J."/>
        </authorList>
    </citation>
    <scope>NUCLEOTIDE SEQUENCE</scope>
    <source>
        <strain evidence="6">Japan</strain>
    </source>
</reference>